<dbReference type="SMART" id="SM00318">
    <property type="entry name" value="SNc"/>
    <property type="match status" value="1"/>
</dbReference>
<dbReference type="PANTHER" id="PTHR12302:SF3">
    <property type="entry name" value="SERINE_THREONINE-PROTEIN KINASE 31"/>
    <property type="match status" value="1"/>
</dbReference>
<evidence type="ECO:0000256" key="1">
    <source>
        <dbReference type="ARBA" id="ARBA00022722"/>
    </source>
</evidence>
<proteinExistence type="predicted"/>
<evidence type="ECO:0000256" key="3">
    <source>
        <dbReference type="ARBA" id="ARBA00022801"/>
    </source>
</evidence>
<dbReference type="Proteomes" id="UP000282002">
    <property type="component" value="Chromosome"/>
</dbReference>
<evidence type="ECO:0000259" key="4">
    <source>
        <dbReference type="PROSITE" id="PS50830"/>
    </source>
</evidence>
<name>A0A3S8U5F6_9RHOB</name>
<dbReference type="SUPFAM" id="SSF50199">
    <property type="entry name" value="Staphylococcal nuclease"/>
    <property type="match status" value="1"/>
</dbReference>
<dbReference type="InterPro" id="IPR016071">
    <property type="entry name" value="Staphylococal_nuclease_OB-fold"/>
</dbReference>
<keyword evidence="6" id="KW-1185">Reference proteome</keyword>
<accession>A0A3S8U5F6</accession>
<dbReference type="GO" id="GO:0004519">
    <property type="term" value="F:endonuclease activity"/>
    <property type="evidence" value="ECO:0007669"/>
    <property type="project" value="UniProtKB-KW"/>
</dbReference>
<evidence type="ECO:0000313" key="6">
    <source>
        <dbReference type="Proteomes" id="UP000282002"/>
    </source>
</evidence>
<reference evidence="5 6" key="1">
    <citation type="submission" date="2018-12" db="EMBL/GenBank/DDBJ databases">
        <title>Complete genome sequencing of Tabrizicola sp. K13M18.</title>
        <authorList>
            <person name="Bae J.-W."/>
        </authorList>
    </citation>
    <scope>NUCLEOTIDE SEQUENCE [LARGE SCALE GENOMIC DNA]</scope>
    <source>
        <strain evidence="5 6">K13M18</strain>
    </source>
</reference>
<keyword evidence="3" id="KW-0378">Hydrolase</keyword>
<keyword evidence="2" id="KW-0255">Endonuclease</keyword>
<evidence type="ECO:0000313" key="5">
    <source>
        <dbReference type="EMBL" id="AZL58843.1"/>
    </source>
</evidence>
<dbReference type="OrthoDB" id="9805504at2"/>
<dbReference type="GO" id="GO:0016787">
    <property type="term" value="F:hydrolase activity"/>
    <property type="evidence" value="ECO:0007669"/>
    <property type="project" value="UniProtKB-KW"/>
</dbReference>
<dbReference type="AlphaFoldDB" id="A0A3S8U5F6"/>
<dbReference type="InterPro" id="IPR035437">
    <property type="entry name" value="SNase_OB-fold_sf"/>
</dbReference>
<dbReference type="PROSITE" id="PS50830">
    <property type="entry name" value="TNASE_3"/>
    <property type="match status" value="1"/>
</dbReference>
<dbReference type="PANTHER" id="PTHR12302">
    <property type="entry name" value="EBNA2 BINDING PROTEIN P100"/>
    <property type="match status" value="1"/>
</dbReference>
<feature type="domain" description="TNase-like" evidence="4">
    <location>
        <begin position="62"/>
        <end position="141"/>
    </location>
</feature>
<dbReference type="KEGG" id="taw:EI545_08310"/>
<dbReference type="Gene3D" id="2.40.50.90">
    <property type="match status" value="1"/>
</dbReference>
<sequence length="181" mass="20364">MGIFRLLSRAFRVSRRPRAVLIERETSVAEDFTPWNSRITTTTQTTQIRIVEVEELRGPAWVIDGDTLDIAGTRIRLAGIDAPEMDHPYGMSAKWALVNLCKGQVVRAVFDGDLSHDRTVATCYLSDGRDLSAEMVKAGMAIDWPKFSRGKYSALELPGIRKKLWRCDARQKGRMPPRTSA</sequence>
<dbReference type="EMBL" id="CP034328">
    <property type="protein sequence ID" value="AZL58843.1"/>
    <property type="molecule type" value="Genomic_DNA"/>
</dbReference>
<dbReference type="Pfam" id="PF00565">
    <property type="entry name" value="SNase"/>
    <property type="match status" value="1"/>
</dbReference>
<keyword evidence="1" id="KW-0540">Nuclease</keyword>
<protein>
    <recommendedName>
        <fullName evidence="4">TNase-like domain-containing protein</fullName>
    </recommendedName>
</protein>
<evidence type="ECO:0000256" key="2">
    <source>
        <dbReference type="ARBA" id="ARBA00022759"/>
    </source>
</evidence>
<organism evidence="5 6">
    <name type="scientific">Tabrizicola piscis</name>
    <dbReference type="NCBI Taxonomy" id="2494374"/>
    <lineage>
        <taxon>Bacteria</taxon>
        <taxon>Pseudomonadati</taxon>
        <taxon>Pseudomonadota</taxon>
        <taxon>Alphaproteobacteria</taxon>
        <taxon>Rhodobacterales</taxon>
        <taxon>Paracoccaceae</taxon>
        <taxon>Tabrizicola</taxon>
    </lineage>
</organism>
<gene>
    <name evidence="5" type="ORF">EI545_08310</name>
</gene>